<comment type="caution">
    <text evidence="1">The sequence shown here is derived from an EMBL/GenBank/DDBJ whole genome shotgun (WGS) entry which is preliminary data.</text>
</comment>
<dbReference type="Proteomes" id="UP001152485">
    <property type="component" value="Unassembled WGS sequence"/>
</dbReference>
<evidence type="ECO:0000313" key="1">
    <source>
        <dbReference type="EMBL" id="CAH9055210.1"/>
    </source>
</evidence>
<accession>A0ABM9GGD1</accession>
<organism evidence="1 2">
    <name type="scientific">Pseudoalteromonas holothuriae</name>
    <dbReference type="NCBI Taxonomy" id="2963714"/>
    <lineage>
        <taxon>Bacteria</taxon>
        <taxon>Pseudomonadati</taxon>
        <taxon>Pseudomonadota</taxon>
        <taxon>Gammaproteobacteria</taxon>
        <taxon>Alteromonadales</taxon>
        <taxon>Pseudoalteromonadaceae</taxon>
        <taxon>Pseudoalteromonas</taxon>
    </lineage>
</organism>
<dbReference type="EMBL" id="CAMAPD010000004">
    <property type="protein sequence ID" value="CAH9055210.1"/>
    <property type="molecule type" value="Genomic_DNA"/>
</dbReference>
<sequence length="54" mass="5935">MSLILNDAYINTNFLFLIEGYNIDNTITQRSATSLEIKLSGKGALAQVLFANNV</sequence>
<name>A0ABM9GGD1_9GAMM</name>
<gene>
    <name evidence="1" type="ORF">PSECIP111951_01194</name>
</gene>
<evidence type="ECO:0000313" key="2">
    <source>
        <dbReference type="Proteomes" id="UP001152485"/>
    </source>
</evidence>
<proteinExistence type="predicted"/>
<reference evidence="1 2" key="1">
    <citation type="submission" date="2022-07" db="EMBL/GenBank/DDBJ databases">
        <authorList>
            <person name="Criscuolo A."/>
        </authorList>
    </citation>
    <scope>NUCLEOTIDE SEQUENCE [LARGE SCALE GENOMIC DNA]</scope>
    <source>
        <strain evidence="2">CIP 111951</strain>
    </source>
</reference>
<protein>
    <submittedName>
        <fullName evidence="1">Uncharacterized protein</fullName>
    </submittedName>
</protein>